<sequence>MSLVLSIVLAFSQFSVLVYANDTGMNAGWAISPRIESETHQENNEELVTDSKAENRPEAPPAIEGGSDSKEEDRPDDPGNQPTPECTCEVSEGESHTEDCPLYVGPFEASATVEGVIVEVKADTGVLPAGVCMEVRAIVDEGETAQIREAIESQLDGGRVIRRINSYDISFWSYGEKAHSTDCASLSGENCNCGSQSGKALEVQPDNAKGSVTVTFREIEAEDPETLEVFHVDAQVESAETMEITAQADAVVFQAPHFSTYALVELENAFEAGNGSRATPYEIKTVEQLENLSALVAAGTTFEYKYFKLTSDLDLSGVCHPAGPGVEEKSWNPIGTSAFRGGDWEPWDPAKGFGGYFDGDGHSVTELYINRPEEDFQGLFGYVHSNGWIQNLSVSGTVTGKDYVGAIAGFYYAYGNAKNCYAESKVSGHDSVGGLFGQCTGIIDSCGGDIEVRGRQLVGGLAGYGRNGAQSSFSQGIVSGESSVGGLIGGSEDSATIKNCYSIAEVSTTGEAPLAGGLVGGDANPKIQYSFYYCESTRMGVAPSTHTGALTEAMYLSDSELEGARGSATDADAFRYGEAIWRLNGGAKFSGIWEQGARYPQLASGATPSQTYRVRLIPYTPETSAPVTFTNVDENIKILPYDGGQQVYVPSAGIKLELAGVSEAVVFEPADAVEKDPVTGVYSITVSGNVDIVYYVEEDLTKPSTAWYSDLGAEFTLVRLSQLQGLPILVNSGESMSNKTIILGDDMDLTGIQWTPIGTEDAPFSGTFNANHKTISGLTVASEDGYAGLFGYTSGAKIYDLTVTGRVSGGANGGDYVGGIVGYMEKGSLYNSTFGSEAEPGSVSGHDYVGGLVGHSTGSIAAQSDSTAVSHAAVTGRDYVGGIVGAMTTGIATSSKAAVKNLGKVSGRTYVGGIVGRTTGSLATSGSSMAVNDADVEGTSYVGGLVGESTSTVGGSSSIVQNNGTVTATGMRVGGIAGSSSGSIGNQSGGTLENHGAVSGGQSTGGIVGYTQSNVYRGVSEAAVTGTSQVGGIAGYNAGTIAYCRTMVKPEGEDNTLGGLAGFNAGTIKNSYSYHSGALDVCGSASTGEVRNSFYLADASIENAFGEAKAAGEFNKNSTLYALNLDETAHRNYWVAGDEGYPLLGKDGTALYRVRLLPYTEGTDRGLVAFAASNTVPPEGDSIYVEKGSKVVLELQDTQGLFLVLDSVVTPEGASYEVTVNKDIDVVFGLGSDLNDGTAWYLDNPGLTAYAIFSENQLKGLAKLVNGTAVDKAGNAHGAVNFSGITITLGADIDLGGTAWIPIGDEEHPFAGIFQGGGKRISGLLVGSKEDYQGLFGYSTGKISDLDVTGSVTGADYVGGIVGRTTAPLDNCTFGEEAGTSSVSGRSYVGGIVGYVTGSLASSNASELVNHASVTALGDYVGGIAGYSSGGAGAGSGSVLRNTASIRGAGSVGGIMGNAWYQGYGGTSLGAGQKSIVENTGSVTGSADCVGGIVGQTGGQIGNGRQCVVHNTGVVAGKQNVGGIVGLSTYADANANAAVSRGWNSGAVSGVQNVGGIAGSASRLVKSSWNEASVTGSSVVGAILGDGPLVSFSYSTVPMTLLGDDEGMVSDSYYCAATEVPGAKGEAKTPEVCLSGEVAWLLDGGDAIRTNNWTQDDTASGPRLAISDSDKSVIRYQVTLDAVLPGASAVLEADAGKYLTMETDGVGAATTQGARQWVYLWQGNEIRLVVTTPADGTHVLMPEQNTLEVAGQVTTYTIVPTASKPTLSCRFGTEGIVPDYSWYVKDDGTLMPDPYTITTAAQLFGLARLVNGTATKDDLHMPEADGTAAPAVNFEEKTIQLGGDIDLASAAWTAIGSKTAPFAGTFDGKDFRIRGLNVAGSTTAESTTNYLGLLGYVSGATIRNVTVTGMVTNPKQYTGGIAGYAAEGSSFENCVFGDSTGALVSKLVCGNQGGGIVGSIASSADKPTTLKNCANYAEISGASNAAGIVGSTSGNGAAISDCQNSGTVTGSSNVAGIVGSASGDGVALSGCQNNGTVTGSSNIAGIAGSISGDKKEIIGCVNIGNITASGNTAAGIAAYLTAGGTISLSMNEGWIKASQQVGGIVGSMTNGEGKVTHCYNAGTIEGTTTSLESNGVGGIMGGGNSDSSVTYCHNYGDIRAAAPHYVGAITGKSFKENANNFYLEGCMGYNRPADASYAIAATAEQFASGEIAYRLDNGKSLLRTRHWSQGKDYPVFVDETKGLKPVYRLMSGSVSEGGWVRVPEYVQAGSRVQITVDRITGQILKLLSITGTSGETVNSESETGLKEGGVFEFIMDAFDMIYNALFASKPAAGSQFTVTFDSNGGTEVSPATVDGGKKVSEPSVPTKAGEDFVGWTLDGERYDFNTAVTGNITLTAQWKTTDALRVRFDTNRGGAAGSRAPADQYVTDEDLLTRPDNPTWEDEKLEGSVITSYQFLGWYTAAVGGKRWDFDQDKMGSTEMTLYAQWKEEDAFSSGTRTDPYEISSEDVLAKLAERVNEEERTYEDCYFLLTKDLTLTDWTPIGKFGKGYFAGNLDGGNHEIDLTINAKADYQGLFGYAVGATIENMTIHADITGRGGVAGVAGLLRNGTLRNITVTGSITGDKAVGGLVGGNSGNNIIGTLINCHNEAEIYSSGYSAEAVSWSGYSYVGGLVGWGGATATGCTNSGDVTGPGACVGGFFGWANKHIITDSHNSGNITGQGGYVGGLIGQGGTADSRIEDCTNSGTIDGGSGFTGGSSGGIIIRCTNSGRIIGGAGIGDGVTIIQDCTNTGEVTGTNAAGISTRTEAAGCTNSGVVTGTSSAYGITQSGAATGCTNTGAVTATAGSAAGITSGAATDCSNSGAIKGSTAVGGVTSGGSATRCYNTGTVAGGKNVGGITGNGASAVITNCYNLGEITGSSCVGGISGYLGTVTGSFSYVPTQALSITGAGGTVTNSYYLANSAASGASGTPANAAAFVSGEAAWGIDGGEGAHQNVWTQGSAYPVYGAPSYYRVSAGEPENGTLRVNNSSVVYAPAGTRVSVTAEADKDFRLKGLFVIYAGGETQTISDSMTMRTENAVVTASFEEKETGGGGGNDGHGGNGASTGTGSYTGAGNGSGDAEQAGGLPEGTNDAVAEGAETAPAAAEEAEPVEEAVEAFAPQEDEAAAMGGSAASGTDEDADPGEKEQKVFEIIVQTLKSNPLLVASILILLFLILGVAGFKRYRNYKKSEK</sequence>
<feature type="region of interest" description="Disordered" evidence="2">
    <location>
        <begin position="36"/>
        <end position="92"/>
    </location>
</feature>
<keyword evidence="4" id="KW-0732">Signal</keyword>
<dbReference type="Gene3D" id="2.60.40.4270">
    <property type="entry name" value="Listeria-Bacteroides repeat domain"/>
    <property type="match status" value="2"/>
</dbReference>
<feature type="region of interest" description="Disordered" evidence="2">
    <location>
        <begin position="3162"/>
        <end position="3182"/>
    </location>
</feature>
<proteinExistence type="predicted"/>
<evidence type="ECO:0000256" key="1">
    <source>
        <dbReference type="ARBA" id="ARBA00004196"/>
    </source>
</evidence>
<feature type="transmembrane region" description="Helical" evidence="3">
    <location>
        <begin position="3200"/>
        <end position="3218"/>
    </location>
</feature>
<evidence type="ECO:0000259" key="6">
    <source>
        <dbReference type="Pfam" id="PF18998"/>
    </source>
</evidence>
<dbReference type="GO" id="GO:0030313">
    <property type="term" value="C:cell envelope"/>
    <property type="evidence" value="ECO:0007669"/>
    <property type="project" value="UniProtKB-SubCell"/>
</dbReference>
<dbReference type="Gene3D" id="2.160.20.110">
    <property type="match status" value="9"/>
</dbReference>
<dbReference type="InterPro" id="IPR042229">
    <property type="entry name" value="Listeria/Bacterioides_rpt_sf"/>
</dbReference>
<feature type="domain" description="GLUG" evidence="5">
    <location>
        <begin position="2720"/>
        <end position="2746"/>
    </location>
</feature>
<dbReference type="InterPro" id="IPR011493">
    <property type="entry name" value="GLUG"/>
</dbReference>
<feature type="compositionally biased region" description="Basic and acidic residues" evidence="2">
    <location>
        <begin position="36"/>
        <end position="57"/>
    </location>
</feature>
<feature type="domain" description="Bacterial repeat" evidence="6">
    <location>
        <begin position="3012"/>
        <end position="3085"/>
    </location>
</feature>
<dbReference type="Pfam" id="PF07581">
    <property type="entry name" value="Glug"/>
    <property type="match status" value="1"/>
</dbReference>
<dbReference type="InterPro" id="IPR013378">
    <property type="entry name" value="InlB-like_B-rpt"/>
</dbReference>
<dbReference type="InterPro" id="IPR044060">
    <property type="entry name" value="Bacterial_rp_domain"/>
</dbReference>
<feature type="compositionally biased region" description="Basic and acidic residues" evidence="2">
    <location>
        <begin position="67"/>
        <end position="77"/>
    </location>
</feature>
<organism evidence="7 8">
    <name type="scientific">Ligaoa zhengdingensis</name>
    <dbReference type="NCBI Taxonomy" id="2763658"/>
    <lineage>
        <taxon>Bacteria</taxon>
        <taxon>Bacillati</taxon>
        <taxon>Bacillota</taxon>
        <taxon>Clostridia</taxon>
        <taxon>Eubacteriales</taxon>
        <taxon>Oscillospiraceae</taxon>
        <taxon>Ligaoa</taxon>
    </lineage>
</organism>
<comment type="caution">
    <text evidence="7">The sequence shown here is derived from an EMBL/GenBank/DDBJ whole genome shotgun (WGS) entry which is preliminary data.</text>
</comment>
<dbReference type="EMBL" id="JACRST010000014">
    <property type="protein sequence ID" value="MBC8547116.1"/>
    <property type="molecule type" value="Genomic_DNA"/>
</dbReference>
<protein>
    <submittedName>
        <fullName evidence="7">InlB B-repeat-containing protein</fullName>
    </submittedName>
</protein>
<dbReference type="Pfam" id="PF09479">
    <property type="entry name" value="Flg_new"/>
    <property type="match status" value="2"/>
</dbReference>
<evidence type="ECO:0000256" key="3">
    <source>
        <dbReference type="SAM" id="Phobius"/>
    </source>
</evidence>
<name>A0A926I5B8_9FIRM</name>
<evidence type="ECO:0000256" key="2">
    <source>
        <dbReference type="SAM" id="MobiDB-lite"/>
    </source>
</evidence>
<evidence type="ECO:0000313" key="7">
    <source>
        <dbReference type="EMBL" id="MBC8547116.1"/>
    </source>
</evidence>
<keyword evidence="3" id="KW-0472">Membrane</keyword>
<feature type="compositionally biased region" description="Gly residues" evidence="2">
    <location>
        <begin position="3088"/>
        <end position="3115"/>
    </location>
</feature>
<keyword evidence="3" id="KW-0812">Transmembrane</keyword>
<evidence type="ECO:0000259" key="5">
    <source>
        <dbReference type="Pfam" id="PF07581"/>
    </source>
</evidence>
<keyword evidence="8" id="KW-1185">Reference proteome</keyword>
<evidence type="ECO:0000313" key="8">
    <source>
        <dbReference type="Proteomes" id="UP000653127"/>
    </source>
</evidence>
<reference evidence="7" key="1">
    <citation type="submission" date="2020-08" db="EMBL/GenBank/DDBJ databases">
        <title>Genome public.</title>
        <authorList>
            <person name="Liu C."/>
            <person name="Sun Q."/>
        </authorList>
    </citation>
    <scope>NUCLEOTIDE SEQUENCE</scope>
    <source>
        <strain evidence="7">NSJ-31</strain>
    </source>
</reference>
<keyword evidence="3" id="KW-1133">Transmembrane helix</keyword>
<gene>
    <name evidence="7" type="ORF">H8711_09265</name>
</gene>
<accession>A0A926I5B8</accession>
<comment type="subcellular location">
    <subcellularLocation>
        <location evidence="1">Cell envelope</location>
    </subcellularLocation>
</comment>
<feature type="region of interest" description="Disordered" evidence="2">
    <location>
        <begin position="3084"/>
        <end position="3131"/>
    </location>
</feature>
<dbReference type="Proteomes" id="UP000653127">
    <property type="component" value="Unassembled WGS sequence"/>
</dbReference>
<evidence type="ECO:0000256" key="4">
    <source>
        <dbReference type="SAM" id="SignalP"/>
    </source>
</evidence>
<dbReference type="RefSeq" id="WP_249283191.1">
    <property type="nucleotide sequence ID" value="NZ_JACRST010000014.1"/>
</dbReference>
<feature type="chain" id="PRO_5037917691" evidence="4">
    <location>
        <begin position="21"/>
        <end position="3229"/>
    </location>
</feature>
<dbReference type="Pfam" id="PF18998">
    <property type="entry name" value="Flg_new_2"/>
    <property type="match status" value="1"/>
</dbReference>
<feature type="signal peptide" evidence="4">
    <location>
        <begin position="1"/>
        <end position="20"/>
    </location>
</feature>
<feature type="compositionally biased region" description="Low complexity" evidence="2">
    <location>
        <begin position="3164"/>
        <end position="3173"/>
    </location>
</feature>